<dbReference type="EMBL" id="FUZP01000001">
    <property type="protein sequence ID" value="SKC36151.1"/>
    <property type="molecule type" value="Genomic_DNA"/>
</dbReference>
<gene>
    <name evidence="2" type="ORF">SAMN06309945_0156</name>
</gene>
<organism evidence="2 3">
    <name type="scientific">Okibacterium fritillariae</name>
    <dbReference type="NCBI Taxonomy" id="123320"/>
    <lineage>
        <taxon>Bacteria</taxon>
        <taxon>Bacillati</taxon>
        <taxon>Actinomycetota</taxon>
        <taxon>Actinomycetes</taxon>
        <taxon>Micrococcales</taxon>
        <taxon>Microbacteriaceae</taxon>
        <taxon>Okibacterium</taxon>
    </lineage>
</organism>
<dbReference type="SUPFAM" id="SSF159888">
    <property type="entry name" value="YdhG-like"/>
    <property type="match status" value="1"/>
</dbReference>
<dbReference type="OrthoDB" id="32458at2"/>
<dbReference type="Proteomes" id="UP000190857">
    <property type="component" value="Unassembled WGS sequence"/>
</dbReference>
<evidence type="ECO:0000313" key="2">
    <source>
        <dbReference type="EMBL" id="SKC36151.1"/>
    </source>
</evidence>
<accession>A0A1T5IAH3</accession>
<feature type="compositionally biased region" description="Basic and acidic residues" evidence="1">
    <location>
        <begin position="7"/>
        <end position="32"/>
    </location>
</feature>
<evidence type="ECO:0000313" key="3">
    <source>
        <dbReference type="Proteomes" id="UP000190857"/>
    </source>
</evidence>
<dbReference type="Gene3D" id="3.90.1150.200">
    <property type="match status" value="1"/>
</dbReference>
<dbReference type="STRING" id="123320.SAMN06309945_0156"/>
<proteinExistence type="predicted"/>
<dbReference type="RefSeq" id="WP_079726405.1">
    <property type="nucleotide sequence ID" value="NZ_FUZP01000001.1"/>
</dbReference>
<dbReference type="AlphaFoldDB" id="A0A1T5IAH3"/>
<protein>
    <submittedName>
        <fullName evidence="2">Uncharacterized conserved protein YdhG, YjbR/CyaY-like superfamily, DUF1801 family</fullName>
    </submittedName>
</protein>
<reference evidence="2 3" key="1">
    <citation type="submission" date="2017-02" db="EMBL/GenBank/DDBJ databases">
        <authorList>
            <person name="Peterson S.W."/>
        </authorList>
    </citation>
    <scope>NUCLEOTIDE SEQUENCE [LARGE SCALE GENOMIC DNA]</scope>
    <source>
        <strain evidence="2 3">VKM Ac-2059</strain>
    </source>
</reference>
<sequence>MTENFTPEERAAMKERAAEVRKQERKGAKADPEKDLLEKIAEMTDDDRAIAERLHALVAEHAPALTPKTWYGMPGYALDGKVLVFFQAAAKFKVRYATIGFNDNATLDEGTMWPTAFAVTKLGPDEEAFIGELLRKAVPAP</sequence>
<name>A0A1T5IAH3_9MICO</name>
<evidence type="ECO:0000256" key="1">
    <source>
        <dbReference type="SAM" id="MobiDB-lite"/>
    </source>
</evidence>
<feature type="region of interest" description="Disordered" evidence="1">
    <location>
        <begin position="1"/>
        <end position="32"/>
    </location>
</feature>
<keyword evidence="3" id="KW-1185">Reference proteome</keyword>